<evidence type="ECO:0000313" key="2">
    <source>
        <dbReference type="Proteomes" id="UP000050525"/>
    </source>
</evidence>
<evidence type="ECO:0000313" key="1">
    <source>
        <dbReference type="EMBL" id="KYO42344.1"/>
    </source>
</evidence>
<reference evidence="1 2" key="1">
    <citation type="journal article" date="2012" name="Genome Biol.">
        <title>Sequencing three crocodilian genomes to illuminate the evolution of archosaurs and amniotes.</title>
        <authorList>
            <person name="St John J.A."/>
            <person name="Braun E.L."/>
            <person name="Isberg S.R."/>
            <person name="Miles L.G."/>
            <person name="Chong A.Y."/>
            <person name="Gongora J."/>
            <person name="Dalzell P."/>
            <person name="Moran C."/>
            <person name="Bed'hom B."/>
            <person name="Abzhanov A."/>
            <person name="Burgess S.C."/>
            <person name="Cooksey A.M."/>
            <person name="Castoe T.A."/>
            <person name="Crawford N.G."/>
            <person name="Densmore L.D."/>
            <person name="Drew J.C."/>
            <person name="Edwards S.V."/>
            <person name="Faircloth B.C."/>
            <person name="Fujita M.K."/>
            <person name="Greenwold M.J."/>
            <person name="Hoffmann F.G."/>
            <person name="Howard J.M."/>
            <person name="Iguchi T."/>
            <person name="Janes D.E."/>
            <person name="Khan S.Y."/>
            <person name="Kohno S."/>
            <person name="de Koning A.J."/>
            <person name="Lance S.L."/>
            <person name="McCarthy F.M."/>
            <person name="McCormack J.E."/>
            <person name="Merchant M.E."/>
            <person name="Peterson D.G."/>
            <person name="Pollock D.D."/>
            <person name="Pourmand N."/>
            <person name="Raney B.J."/>
            <person name="Roessler K.A."/>
            <person name="Sanford J.R."/>
            <person name="Sawyer R.H."/>
            <person name="Schmidt C.J."/>
            <person name="Triplett E.W."/>
            <person name="Tuberville T.D."/>
            <person name="Venegas-Anaya M."/>
            <person name="Howard J.T."/>
            <person name="Jarvis E.D."/>
            <person name="Guillette L.J.Jr."/>
            <person name="Glenn T.C."/>
            <person name="Green R.E."/>
            <person name="Ray D.A."/>
        </authorList>
    </citation>
    <scope>NUCLEOTIDE SEQUENCE [LARGE SCALE GENOMIC DNA]</scope>
    <source>
        <strain evidence="1">KSC_2009_1</strain>
    </source>
</reference>
<organism evidence="1 2">
    <name type="scientific">Alligator mississippiensis</name>
    <name type="common">American alligator</name>
    <dbReference type="NCBI Taxonomy" id="8496"/>
    <lineage>
        <taxon>Eukaryota</taxon>
        <taxon>Metazoa</taxon>
        <taxon>Chordata</taxon>
        <taxon>Craniata</taxon>
        <taxon>Vertebrata</taxon>
        <taxon>Euteleostomi</taxon>
        <taxon>Archelosauria</taxon>
        <taxon>Archosauria</taxon>
        <taxon>Crocodylia</taxon>
        <taxon>Alligatoridae</taxon>
        <taxon>Alligatorinae</taxon>
        <taxon>Alligator</taxon>
    </lineage>
</organism>
<accession>A0A151NZZ9</accession>
<dbReference type="EMBL" id="AKHW03001467">
    <property type="protein sequence ID" value="KYO42344.1"/>
    <property type="molecule type" value="Genomic_DNA"/>
</dbReference>
<gene>
    <name evidence="1" type="ORF">Y1Q_0022201</name>
</gene>
<comment type="caution">
    <text evidence="1">The sequence shown here is derived from an EMBL/GenBank/DDBJ whole genome shotgun (WGS) entry which is preliminary data.</text>
</comment>
<sequence length="71" mass="8055">MISSRHKRQDAALDIGLGALEEKKRGNGYQQTYLRIRGRCRRDCDEGNPLSGILFPHSFLVLRDGQKGQKV</sequence>
<protein>
    <submittedName>
        <fullName evidence="1">Uncharacterized protein</fullName>
    </submittedName>
</protein>
<keyword evidence="2" id="KW-1185">Reference proteome</keyword>
<proteinExistence type="predicted"/>
<dbReference type="AlphaFoldDB" id="A0A151NZZ9"/>
<name>A0A151NZZ9_ALLMI</name>
<dbReference type="Proteomes" id="UP000050525">
    <property type="component" value="Unassembled WGS sequence"/>
</dbReference>